<comment type="caution">
    <text evidence="2">The sequence shown here is derived from an EMBL/GenBank/DDBJ whole genome shotgun (WGS) entry which is preliminary data.</text>
</comment>
<dbReference type="AlphaFoldDB" id="A0AAV4F4F1"/>
<feature type="region of interest" description="Disordered" evidence="1">
    <location>
        <begin position="1"/>
        <end position="188"/>
    </location>
</feature>
<gene>
    <name evidence="2" type="ORF">ElyMa_005603000</name>
</gene>
<feature type="compositionally biased region" description="Basic and acidic residues" evidence="1">
    <location>
        <begin position="18"/>
        <end position="27"/>
    </location>
</feature>
<dbReference type="Proteomes" id="UP000762676">
    <property type="component" value="Unassembled WGS sequence"/>
</dbReference>
<feature type="compositionally biased region" description="Polar residues" evidence="1">
    <location>
        <begin position="1"/>
        <end position="16"/>
    </location>
</feature>
<accession>A0AAV4F4F1</accession>
<organism evidence="2 3">
    <name type="scientific">Elysia marginata</name>
    <dbReference type="NCBI Taxonomy" id="1093978"/>
    <lineage>
        <taxon>Eukaryota</taxon>
        <taxon>Metazoa</taxon>
        <taxon>Spiralia</taxon>
        <taxon>Lophotrochozoa</taxon>
        <taxon>Mollusca</taxon>
        <taxon>Gastropoda</taxon>
        <taxon>Heterobranchia</taxon>
        <taxon>Euthyneura</taxon>
        <taxon>Panpulmonata</taxon>
        <taxon>Sacoglossa</taxon>
        <taxon>Placobranchoidea</taxon>
        <taxon>Plakobranchidae</taxon>
        <taxon>Elysia</taxon>
    </lineage>
</organism>
<feature type="compositionally biased region" description="Basic and acidic residues" evidence="1">
    <location>
        <begin position="156"/>
        <end position="165"/>
    </location>
</feature>
<protein>
    <submittedName>
        <fullName evidence="2">Uncharacterized protein</fullName>
    </submittedName>
</protein>
<sequence length="216" mass="24205">MIQTTAAPCPTNQTLDPSAREEHHDQPRQTPRKGQAGPQHTLPPGPRTPKHQTSPSTVLSPHRGTPRTPTGKPHPSRPCSDAQEAAPEPILPKFLTRILDPRWAQSPLGRPHQAPASPAQVPQWHAYSNPARRQRQVIGQPHLRQMGPKSPGTETQEMRESDPERMPQWTNLSTTPKFHPRTPNQTCQNPFQQIHHMTAWTQAGHQAQVEHQPPCH</sequence>
<feature type="compositionally biased region" description="Polar residues" evidence="1">
    <location>
        <begin position="168"/>
        <end position="188"/>
    </location>
</feature>
<evidence type="ECO:0000256" key="1">
    <source>
        <dbReference type="SAM" id="MobiDB-lite"/>
    </source>
</evidence>
<reference evidence="2 3" key="1">
    <citation type="journal article" date="2021" name="Elife">
        <title>Chloroplast acquisition without the gene transfer in kleptoplastic sea slugs, Plakobranchus ocellatus.</title>
        <authorList>
            <person name="Maeda T."/>
            <person name="Takahashi S."/>
            <person name="Yoshida T."/>
            <person name="Shimamura S."/>
            <person name="Takaki Y."/>
            <person name="Nagai Y."/>
            <person name="Toyoda A."/>
            <person name="Suzuki Y."/>
            <person name="Arimoto A."/>
            <person name="Ishii H."/>
            <person name="Satoh N."/>
            <person name="Nishiyama T."/>
            <person name="Hasebe M."/>
            <person name="Maruyama T."/>
            <person name="Minagawa J."/>
            <person name="Obokata J."/>
            <person name="Shigenobu S."/>
        </authorList>
    </citation>
    <scope>NUCLEOTIDE SEQUENCE [LARGE SCALE GENOMIC DNA]</scope>
</reference>
<evidence type="ECO:0000313" key="3">
    <source>
        <dbReference type="Proteomes" id="UP000762676"/>
    </source>
</evidence>
<name>A0AAV4F4F1_9GAST</name>
<evidence type="ECO:0000313" key="2">
    <source>
        <dbReference type="EMBL" id="GFR68227.1"/>
    </source>
</evidence>
<keyword evidence="3" id="KW-1185">Reference proteome</keyword>
<dbReference type="EMBL" id="BMAT01011185">
    <property type="protein sequence ID" value="GFR68227.1"/>
    <property type="molecule type" value="Genomic_DNA"/>
</dbReference>
<proteinExistence type="predicted"/>